<dbReference type="STRING" id="42155.A0A0R3Q7H1"/>
<reference evidence="2" key="1">
    <citation type="submission" date="2017-02" db="UniProtKB">
        <authorList>
            <consortium name="WormBaseParasite"/>
        </authorList>
    </citation>
    <scope>IDENTIFICATION</scope>
</reference>
<protein>
    <submittedName>
        <fullName evidence="2">Uncharacterized protein</fullName>
    </submittedName>
</protein>
<evidence type="ECO:0000313" key="2">
    <source>
        <dbReference type="WBParaSite" id="BTMF_0000227501-mRNA-1"/>
    </source>
</evidence>
<sequence length="58" mass="6924">MTTDLHSKSCSDFSSLRKRASTDSCETDKETKHSKRYSEFLFFWLMCSEILDFKFSRK</sequence>
<feature type="region of interest" description="Disordered" evidence="1">
    <location>
        <begin position="1"/>
        <end position="33"/>
    </location>
</feature>
<organism evidence="2">
    <name type="scientific">Brugia timori</name>
    <dbReference type="NCBI Taxonomy" id="42155"/>
    <lineage>
        <taxon>Eukaryota</taxon>
        <taxon>Metazoa</taxon>
        <taxon>Ecdysozoa</taxon>
        <taxon>Nematoda</taxon>
        <taxon>Chromadorea</taxon>
        <taxon>Rhabditida</taxon>
        <taxon>Spirurina</taxon>
        <taxon>Spiruromorpha</taxon>
        <taxon>Filarioidea</taxon>
        <taxon>Onchocercidae</taxon>
        <taxon>Brugia</taxon>
    </lineage>
</organism>
<name>A0A0R3Q7H1_9BILA</name>
<dbReference type="WBParaSite" id="BTMF_0000227501-mRNA-1">
    <property type="protein sequence ID" value="BTMF_0000227501-mRNA-1"/>
    <property type="gene ID" value="BTMF_0000227501"/>
</dbReference>
<accession>A0A0R3Q7H1</accession>
<proteinExistence type="predicted"/>
<evidence type="ECO:0000256" key="1">
    <source>
        <dbReference type="SAM" id="MobiDB-lite"/>
    </source>
</evidence>
<dbReference type="AlphaFoldDB" id="A0A0R3Q7H1"/>